<dbReference type="InterPro" id="IPR002528">
    <property type="entry name" value="MATE_fam"/>
</dbReference>
<dbReference type="GO" id="GO:0015297">
    <property type="term" value="F:antiporter activity"/>
    <property type="evidence" value="ECO:0007669"/>
    <property type="project" value="UniProtKB-KW"/>
</dbReference>
<evidence type="ECO:0000313" key="12">
    <source>
        <dbReference type="Proteomes" id="UP000243250"/>
    </source>
</evidence>
<dbReference type="AlphaFoldDB" id="A0A1I6IU17"/>
<evidence type="ECO:0000256" key="10">
    <source>
        <dbReference type="SAM" id="Phobius"/>
    </source>
</evidence>
<keyword evidence="7" id="KW-0406">Ion transport</keyword>
<feature type="transmembrane region" description="Helical" evidence="10">
    <location>
        <begin position="426"/>
        <end position="447"/>
    </location>
</feature>
<evidence type="ECO:0000313" key="11">
    <source>
        <dbReference type="EMBL" id="SFR70129.1"/>
    </source>
</evidence>
<protein>
    <recommendedName>
        <fullName evidence="9">Multidrug-efflux transporter</fullName>
    </recommendedName>
</protein>
<dbReference type="Proteomes" id="UP000243250">
    <property type="component" value="Unassembled WGS sequence"/>
</dbReference>
<dbReference type="InterPro" id="IPR048279">
    <property type="entry name" value="MdtK-like"/>
</dbReference>
<organism evidence="11 12">
    <name type="scientific">Halogeometricum limi</name>
    <dbReference type="NCBI Taxonomy" id="555875"/>
    <lineage>
        <taxon>Archaea</taxon>
        <taxon>Methanobacteriati</taxon>
        <taxon>Methanobacteriota</taxon>
        <taxon>Stenosarchaea group</taxon>
        <taxon>Halobacteria</taxon>
        <taxon>Halobacteriales</taxon>
        <taxon>Haloferacaceae</taxon>
        <taxon>Halogeometricum</taxon>
    </lineage>
</organism>
<keyword evidence="8 10" id="KW-0472">Membrane</keyword>
<evidence type="ECO:0000256" key="5">
    <source>
        <dbReference type="ARBA" id="ARBA00022692"/>
    </source>
</evidence>
<accession>A0A1I6IU17</accession>
<feature type="transmembrane region" description="Helical" evidence="10">
    <location>
        <begin position="144"/>
        <end position="164"/>
    </location>
</feature>
<dbReference type="PIRSF" id="PIRSF006603">
    <property type="entry name" value="DinF"/>
    <property type="match status" value="1"/>
</dbReference>
<dbReference type="GO" id="GO:0042910">
    <property type="term" value="F:xenobiotic transmembrane transporter activity"/>
    <property type="evidence" value="ECO:0007669"/>
    <property type="project" value="InterPro"/>
</dbReference>
<evidence type="ECO:0000256" key="9">
    <source>
        <dbReference type="ARBA" id="ARBA00031636"/>
    </source>
</evidence>
<dbReference type="STRING" id="555875.SAMN04488124_3660"/>
<feature type="transmembrane region" description="Helical" evidence="10">
    <location>
        <begin position="453"/>
        <end position="474"/>
    </location>
</feature>
<dbReference type="InterPro" id="IPR050222">
    <property type="entry name" value="MATE_MdtK"/>
</dbReference>
<feature type="transmembrane region" description="Helical" evidence="10">
    <location>
        <begin position="286"/>
        <end position="309"/>
    </location>
</feature>
<dbReference type="Pfam" id="PF01554">
    <property type="entry name" value="MatE"/>
    <property type="match status" value="2"/>
</dbReference>
<keyword evidence="6 10" id="KW-1133">Transmembrane helix</keyword>
<evidence type="ECO:0000256" key="3">
    <source>
        <dbReference type="ARBA" id="ARBA00022449"/>
    </source>
</evidence>
<dbReference type="NCBIfam" id="TIGR00797">
    <property type="entry name" value="matE"/>
    <property type="match status" value="1"/>
</dbReference>
<feature type="transmembrane region" description="Helical" evidence="10">
    <location>
        <begin position="104"/>
        <end position="124"/>
    </location>
</feature>
<name>A0A1I6IU17_9EURY</name>
<dbReference type="PANTHER" id="PTHR43298">
    <property type="entry name" value="MULTIDRUG RESISTANCE PROTEIN NORM-RELATED"/>
    <property type="match status" value="1"/>
</dbReference>
<feature type="transmembrane region" description="Helical" evidence="10">
    <location>
        <begin position="176"/>
        <end position="195"/>
    </location>
</feature>
<sequence length="492" mass="51787">MPPNPPSDGGSLTEGDLKRPMFALAWPIIVTELLQVAYNLADTIWLGRLSTDAVAAISLAFPLIFLLISVGGGFTVAGTILVAQYTGAKKEGSAGVVAGQTFSFITVIAVAVGVLGFFATDLMLGVLPSSPATAGQVIPLAGDYMRVFFLGLPFLFGFFVFSSLMRGYGNTRAPMVVMFVSVAINVLVDPIFIFGFENNPLFGMLGLRGVETWLFAATGFEGYGVTGAAFATVLSRAVATVIGLYVIFGTSAGPDVSLGDFVPQREYIEKIVRLGVPSALEQSASALGFITLTAMVVTFAPEVVAAYGLGNRLTSLVFLPALGLGRATDTIVGQNLGAQKPERAERAVWLAAKVGASVMLVIGVVAYLFAEPIVGVFIGTGTDSAARTIELGAEYIRVRAFEFGFIGVLQTVLGAYRGAGNTKTALAFSLFALWFGRIPIVYYLSFVQGFGEMGIWIGMAVGQILGAIAAAAWFTRGTWKESVIDRSDAAVE</sequence>
<dbReference type="CDD" id="cd13142">
    <property type="entry name" value="MATE_like_12"/>
    <property type="match status" value="1"/>
</dbReference>
<evidence type="ECO:0000256" key="4">
    <source>
        <dbReference type="ARBA" id="ARBA00022475"/>
    </source>
</evidence>
<feature type="transmembrane region" description="Helical" evidence="10">
    <location>
        <begin position="347"/>
        <end position="370"/>
    </location>
</feature>
<evidence type="ECO:0000256" key="7">
    <source>
        <dbReference type="ARBA" id="ARBA00023065"/>
    </source>
</evidence>
<evidence type="ECO:0000256" key="1">
    <source>
        <dbReference type="ARBA" id="ARBA00004651"/>
    </source>
</evidence>
<keyword evidence="4" id="KW-1003">Cell membrane</keyword>
<keyword evidence="12" id="KW-1185">Reference proteome</keyword>
<feature type="transmembrane region" description="Helical" evidence="10">
    <location>
        <begin position="53"/>
        <end position="83"/>
    </location>
</feature>
<keyword evidence="3" id="KW-0050">Antiport</keyword>
<evidence type="ECO:0000256" key="8">
    <source>
        <dbReference type="ARBA" id="ARBA00023136"/>
    </source>
</evidence>
<dbReference type="GO" id="GO:0006811">
    <property type="term" value="P:monoatomic ion transport"/>
    <property type="evidence" value="ECO:0007669"/>
    <property type="project" value="UniProtKB-KW"/>
</dbReference>
<evidence type="ECO:0000256" key="6">
    <source>
        <dbReference type="ARBA" id="ARBA00022989"/>
    </source>
</evidence>
<dbReference type="PANTHER" id="PTHR43298:SF2">
    <property type="entry name" value="FMN_FAD EXPORTER YEEO-RELATED"/>
    <property type="match status" value="1"/>
</dbReference>
<gene>
    <name evidence="11" type="ORF">SAMN04488124_3660</name>
</gene>
<keyword evidence="2" id="KW-0813">Transport</keyword>
<evidence type="ECO:0000256" key="2">
    <source>
        <dbReference type="ARBA" id="ARBA00022448"/>
    </source>
</evidence>
<dbReference type="EMBL" id="FOYS01000008">
    <property type="protein sequence ID" value="SFR70129.1"/>
    <property type="molecule type" value="Genomic_DNA"/>
</dbReference>
<proteinExistence type="predicted"/>
<comment type="subcellular location">
    <subcellularLocation>
        <location evidence="1">Cell membrane</location>
        <topology evidence="1">Multi-pass membrane protein</topology>
    </subcellularLocation>
</comment>
<dbReference type="GO" id="GO:0005886">
    <property type="term" value="C:plasma membrane"/>
    <property type="evidence" value="ECO:0007669"/>
    <property type="project" value="UniProtKB-SubCell"/>
</dbReference>
<reference evidence="12" key="1">
    <citation type="submission" date="2016-10" db="EMBL/GenBank/DDBJ databases">
        <authorList>
            <person name="Varghese N."/>
            <person name="Submissions S."/>
        </authorList>
    </citation>
    <scope>NUCLEOTIDE SEQUENCE [LARGE SCALE GENOMIC DNA]</scope>
    <source>
        <strain evidence="12">CGMCC 1.8711</strain>
    </source>
</reference>
<keyword evidence="5 10" id="KW-0812">Transmembrane</keyword>